<keyword evidence="1" id="KW-0175">Coiled coil</keyword>
<dbReference type="PANTHER" id="PTHR46275:SF1">
    <property type="entry name" value="HEPATOCYTE GROWTH FACTOR-REGULATED TYROSINE KINASE SUBSTRATE"/>
    <property type="match status" value="1"/>
</dbReference>
<proteinExistence type="predicted"/>
<organism evidence="2 3">
    <name type="scientific">Dibothriocephalus latus</name>
    <name type="common">Fish tapeworm</name>
    <name type="synonym">Diphyllobothrium latum</name>
    <dbReference type="NCBI Taxonomy" id="60516"/>
    <lineage>
        <taxon>Eukaryota</taxon>
        <taxon>Metazoa</taxon>
        <taxon>Spiralia</taxon>
        <taxon>Lophotrochozoa</taxon>
        <taxon>Platyhelminthes</taxon>
        <taxon>Cestoda</taxon>
        <taxon>Eucestoda</taxon>
        <taxon>Diphyllobothriidea</taxon>
        <taxon>Diphyllobothriidae</taxon>
        <taxon>Dibothriocephalus</taxon>
    </lineage>
</organism>
<name>A0A3P7P8C2_DIBLA</name>
<protein>
    <submittedName>
        <fullName evidence="2">Uncharacterized protein</fullName>
    </submittedName>
</protein>
<dbReference type="InterPro" id="IPR017073">
    <property type="entry name" value="HGS/VPS27"/>
</dbReference>
<accession>A0A3P7P8C2</accession>
<dbReference type="PANTHER" id="PTHR46275">
    <property type="entry name" value="HEPATOCYTE GROWTH FACTOR-REGULATED TYROSINE KINASE SUBSTRATE"/>
    <property type="match status" value="1"/>
</dbReference>
<dbReference type="Proteomes" id="UP000281553">
    <property type="component" value="Unassembled WGS sequence"/>
</dbReference>
<reference evidence="2 3" key="1">
    <citation type="submission" date="2018-11" db="EMBL/GenBank/DDBJ databases">
        <authorList>
            <consortium name="Pathogen Informatics"/>
        </authorList>
    </citation>
    <scope>NUCLEOTIDE SEQUENCE [LARGE SCALE GENOMIC DNA]</scope>
</reference>
<gene>
    <name evidence="2" type="ORF">DILT_LOCUS12143</name>
</gene>
<sequence length="135" mass="15657">MPATFGLITGQRCRPANECPSNGTQQLPTVEVPAEGLDLPGVPALTTEKREEFLKALRKSLDVFVNRMRINIFLEQLQDQTMQLREAREALDALRNEHAEQRRREEEEAQRLRQFQMMQKVEALRQQKQVPPFLS</sequence>
<dbReference type="GO" id="GO:0043130">
    <property type="term" value="F:ubiquitin binding"/>
    <property type="evidence" value="ECO:0007669"/>
    <property type="project" value="TreeGrafter"/>
</dbReference>
<dbReference type="GO" id="GO:0005769">
    <property type="term" value="C:early endosome"/>
    <property type="evidence" value="ECO:0007669"/>
    <property type="project" value="TreeGrafter"/>
</dbReference>
<dbReference type="EMBL" id="UYRU01065405">
    <property type="protein sequence ID" value="VDN16312.1"/>
    <property type="molecule type" value="Genomic_DNA"/>
</dbReference>
<feature type="coiled-coil region" evidence="1">
    <location>
        <begin position="70"/>
        <end position="115"/>
    </location>
</feature>
<evidence type="ECO:0000313" key="3">
    <source>
        <dbReference type="Proteomes" id="UP000281553"/>
    </source>
</evidence>
<dbReference type="GO" id="GO:0031623">
    <property type="term" value="P:receptor internalization"/>
    <property type="evidence" value="ECO:0007669"/>
    <property type="project" value="TreeGrafter"/>
</dbReference>
<dbReference type="GO" id="GO:0032456">
    <property type="term" value="P:endocytic recycling"/>
    <property type="evidence" value="ECO:0007669"/>
    <property type="project" value="TreeGrafter"/>
</dbReference>
<dbReference type="Gene3D" id="1.20.5.1940">
    <property type="match status" value="1"/>
</dbReference>
<evidence type="ECO:0000313" key="2">
    <source>
        <dbReference type="EMBL" id="VDN16312.1"/>
    </source>
</evidence>
<dbReference type="AlphaFoldDB" id="A0A3P7P8C2"/>
<dbReference type="OrthoDB" id="957735at2759"/>
<evidence type="ECO:0000256" key="1">
    <source>
        <dbReference type="SAM" id="Coils"/>
    </source>
</evidence>
<keyword evidence="3" id="KW-1185">Reference proteome</keyword>